<dbReference type="KEGG" id="srd:SD10_25695"/>
<dbReference type="STRING" id="1379870.SD10_25695"/>
<sequence>MTKKTVSILGCGWLGIPLAEKLFATGYTVKGSTTSAEKLPMLRQKGIDAYQLNLSPEPVGDLAALLQADTVIIDIPPKTGKLGDRFHPEQIQYLTNALRQSSVAHVIYVSSTSVYPELSRVMVEADVKTPGQSAAPGLVQAEQNIQQLTPNCLTTVLRCAGLMGYDRIPGKYVAGRTVDSGAVPVNYLHQDDAEGLISAVISLKLAGTYNAVAPEHPTREAIYRKSCADFGYQLPAIVIPDQPAPYKIISGEKLMQATNYQFRYPDPLQFLYRL</sequence>
<dbReference type="InterPro" id="IPR036291">
    <property type="entry name" value="NAD(P)-bd_dom_sf"/>
</dbReference>
<dbReference type="Proteomes" id="UP000033054">
    <property type="component" value="Chromosome"/>
</dbReference>
<organism evidence="1 2">
    <name type="scientific">Spirosoma radiotolerans</name>
    <dbReference type="NCBI Taxonomy" id="1379870"/>
    <lineage>
        <taxon>Bacteria</taxon>
        <taxon>Pseudomonadati</taxon>
        <taxon>Bacteroidota</taxon>
        <taxon>Cytophagia</taxon>
        <taxon>Cytophagales</taxon>
        <taxon>Cytophagaceae</taxon>
        <taxon>Spirosoma</taxon>
    </lineage>
</organism>
<dbReference type="SUPFAM" id="SSF51735">
    <property type="entry name" value="NAD(P)-binding Rossmann-fold domains"/>
    <property type="match status" value="1"/>
</dbReference>
<proteinExistence type="predicted"/>
<evidence type="ECO:0000313" key="1">
    <source>
        <dbReference type="EMBL" id="AKD57786.1"/>
    </source>
</evidence>
<accession>A0A0E3VA56</accession>
<dbReference type="Gene3D" id="3.40.50.720">
    <property type="entry name" value="NAD(P)-binding Rossmann-like Domain"/>
    <property type="match status" value="1"/>
</dbReference>
<gene>
    <name evidence="1" type="ORF">SD10_25695</name>
</gene>
<dbReference type="PATRIC" id="fig|1379870.5.peg.5555"/>
<evidence type="ECO:0000313" key="2">
    <source>
        <dbReference type="Proteomes" id="UP000033054"/>
    </source>
</evidence>
<dbReference type="RefSeq" id="WP_046577962.1">
    <property type="nucleotide sequence ID" value="NZ_CP010429.1"/>
</dbReference>
<protein>
    <submittedName>
        <fullName evidence="1">Epimerase</fullName>
    </submittedName>
</protein>
<dbReference type="EMBL" id="CP010429">
    <property type="protein sequence ID" value="AKD57786.1"/>
    <property type="molecule type" value="Genomic_DNA"/>
</dbReference>
<keyword evidence="2" id="KW-1185">Reference proteome</keyword>
<reference evidence="1 2" key="1">
    <citation type="journal article" date="2014" name="Curr. Microbiol.">
        <title>Spirosoma radiotolerans sp. nov., a gamma-radiation-resistant bacterium isolated from gamma ray-irradiated soil.</title>
        <authorList>
            <person name="Lee J.J."/>
            <person name="Srinivasan S."/>
            <person name="Lim S."/>
            <person name="Joe M."/>
            <person name="Im S."/>
            <person name="Bae S.I."/>
            <person name="Park K.R."/>
            <person name="Han J.H."/>
            <person name="Park S.H."/>
            <person name="Joo B.M."/>
            <person name="Park S.J."/>
            <person name="Kim M.K."/>
        </authorList>
    </citation>
    <scope>NUCLEOTIDE SEQUENCE [LARGE SCALE GENOMIC DNA]</scope>
    <source>
        <strain evidence="1 2">DG5A</strain>
    </source>
</reference>
<dbReference type="AlphaFoldDB" id="A0A0E3VA56"/>
<name>A0A0E3VA56_9BACT</name>
<dbReference type="HOGENOM" id="CLU_007383_11_1_10"/>
<dbReference type="OrthoDB" id="751203at2"/>